<evidence type="ECO:0000313" key="1">
    <source>
        <dbReference type="EMBL" id="ATW61960.1"/>
    </source>
</evidence>
<dbReference type="Proteomes" id="UP000241037">
    <property type="component" value="Segment"/>
</dbReference>
<keyword evidence="2" id="KW-1185">Reference proteome</keyword>
<sequence length="72" mass="8199">MSKYQLLNLFQIYSEGATAIRDLHYAVPMDEAEDNGWLTKYDRGLLKMYRLSPNGLVAVNQILENSVCFAAQ</sequence>
<name>A0A2H4PH32_9CAUD</name>
<proteinExistence type="predicted"/>
<organism evidence="1 2">
    <name type="scientific">Klebsiella phage Sugarland</name>
    <dbReference type="NCBI Taxonomy" id="2053603"/>
    <lineage>
        <taxon>Viruses</taxon>
        <taxon>Duplodnaviria</taxon>
        <taxon>Heunggongvirae</taxon>
        <taxon>Uroviricota</taxon>
        <taxon>Caudoviricetes</taxon>
        <taxon>Demerecviridae</taxon>
        <taxon>Sugarlandvirus</taxon>
        <taxon>Sugarlandvirus sugarland</taxon>
    </lineage>
</organism>
<dbReference type="EMBL" id="MG459987">
    <property type="protein sequence ID" value="ATW61960.1"/>
    <property type="molecule type" value="Genomic_DNA"/>
</dbReference>
<reference evidence="1 2" key="1">
    <citation type="journal article" date="2018" name="Microbiol. Resour. Announc.">
        <title>Complete Genome Sequence of Klebsiella pneumoniae Siphophage Sugarland.</title>
        <authorList>
            <person name="Erickson S.G."/>
            <person name="Lessor L."/>
            <person name="O'Leary C.J."/>
            <person name="Gill J.J."/>
            <person name="Liu M."/>
        </authorList>
    </citation>
    <scope>NUCLEOTIDE SEQUENCE [LARGE SCALE GENOMIC DNA]</scope>
</reference>
<accession>A0A2H4PH32</accession>
<gene>
    <name evidence="1" type="ORF">CPT_Sugarland_147</name>
</gene>
<protein>
    <submittedName>
        <fullName evidence="1">Uncharacterized protein</fullName>
    </submittedName>
</protein>
<evidence type="ECO:0000313" key="2">
    <source>
        <dbReference type="Proteomes" id="UP000241037"/>
    </source>
</evidence>
<dbReference type="OrthoDB" id="38044at10239"/>